<protein>
    <submittedName>
        <fullName evidence="1">Uncharacterized protein</fullName>
    </submittedName>
</protein>
<accession>A0A392UWB5</accession>
<sequence>MIRNLEGFEKLGYGSEESCLLVRGMRVGFENRDYGSEEW</sequence>
<keyword evidence="2" id="KW-1185">Reference proteome</keyword>
<evidence type="ECO:0000313" key="2">
    <source>
        <dbReference type="Proteomes" id="UP000265520"/>
    </source>
</evidence>
<dbReference type="Proteomes" id="UP000265520">
    <property type="component" value="Unassembled WGS sequence"/>
</dbReference>
<evidence type="ECO:0000313" key="1">
    <source>
        <dbReference type="EMBL" id="MCI80117.1"/>
    </source>
</evidence>
<organism evidence="1 2">
    <name type="scientific">Trifolium medium</name>
    <dbReference type="NCBI Taxonomy" id="97028"/>
    <lineage>
        <taxon>Eukaryota</taxon>
        <taxon>Viridiplantae</taxon>
        <taxon>Streptophyta</taxon>
        <taxon>Embryophyta</taxon>
        <taxon>Tracheophyta</taxon>
        <taxon>Spermatophyta</taxon>
        <taxon>Magnoliopsida</taxon>
        <taxon>eudicotyledons</taxon>
        <taxon>Gunneridae</taxon>
        <taxon>Pentapetalae</taxon>
        <taxon>rosids</taxon>
        <taxon>fabids</taxon>
        <taxon>Fabales</taxon>
        <taxon>Fabaceae</taxon>
        <taxon>Papilionoideae</taxon>
        <taxon>50 kb inversion clade</taxon>
        <taxon>NPAAA clade</taxon>
        <taxon>Hologalegina</taxon>
        <taxon>IRL clade</taxon>
        <taxon>Trifolieae</taxon>
        <taxon>Trifolium</taxon>
    </lineage>
</organism>
<proteinExistence type="predicted"/>
<dbReference type="EMBL" id="LXQA010988262">
    <property type="protein sequence ID" value="MCI80117.1"/>
    <property type="molecule type" value="Genomic_DNA"/>
</dbReference>
<comment type="caution">
    <text evidence="1">The sequence shown here is derived from an EMBL/GenBank/DDBJ whole genome shotgun (WGS) entry which is preliminary data.</text>
</comment>
<name>A0A392UWB5_9FABA</name>
<dbReference type="AlphaFoldDB" id="A0A392UWB5"/>
<reference evidence="1 2" key="1">
    <citation type="journal article" date="2018" name="Front. Plant Sci.">
        <title>Red Clover (Trifolium pratense) and Zigzag Clover (T. medium) - A Picture of Genomic Similarities and Differences.</title>
        <authorList>
            <person name="Dluhosova J."/>
            <person name="Istvanek J."/>
            <person name="Nedelnik J."/>
            <person name="Repkova J."/>
        </authorList>
    </citation>
    <scope>NUCLEOTIDE SEQUENCE [LARGE SCALE GENOMIC DNA]</scope>
    <source>
        <strain evidence="2">cv. 10/8</strain>
        <tissue evidence="1">Leaf</tissue>
    </source>
</reference>
<feature type="non-terminal residue" evidence="1">
    <location>
        <position position="39"/>
    </location>
</feature>